<feature type="domain" description="Inner centromere protein ARK-binding" evidence="9">
    <location>
        <begin position="2018"/>
        <end position="2072"/>
    </location>
</feature>
<keyword evidence="4" id="KW-0963">Cytoplasm</keyword>
<feature type="compositionally biased region" description="Polar residues" evidence="8">
    <location>
        <begin position="1642"/>
        <end position="1661"/>
    </location>
</feature>
<evidence type="ECO:0000256" key="2">
    <source>
        <dbReference type="ARBA" id="ARBA00004186"/>
    </source>
</evidence>
<evidence type="ECO:0000313" key="10">
    <source>
        <dbReference type="EMBL" id="KAG0569009.1"/>
    </source>
</evidence>
<dbReference type="PANTHER" id="PTHR13142:SF1">
    <property type="entry name" value="INNER CENTROMERE PROTEIN"/>
    <property type="match status" value="1"/>
</dbReference>
<dbReference type="GO" id="GO:0005819">
    <property type="term" value="C:spindle"/>
    <property type="evidence" value="ECO:0007669"/>
    <property type="project" value="UniProtKB-SubCell"/>
</dbReference>
<evidence type="ECO:0000259" key="9">
    <source>
        <dbReference type="Pfam" id="PF03941"/>
    </source>
</evidence>
<evidence type="ECO:0000256" key="6">
    <source>
        <dbReference type="ARBA" id="ARBA00023212"/>
    </source>
</evidence>
<feature type="compositionally biased region" description="Basic and acidic residues" evidence="8">
    <location>
        <begin position="1236"/>
        <end position="1245"/>
    </location>
</feature>
<dbReference type="GO" id="GO:0007059">
    <property type="term" value="P:chromosome segregation"/>
    <property type="evidence" value="ECO:0007669"/>
    <property type="project" value="UniProtKB-KW"/>
</dbReference>
<accession>A0A8T0HG09</accession>
<feature type="compositionally biased region" description="Basic and acidic residues" evidence="8">
    <location>
        <begin position="1668"/>
        <end position="1743"/>
    </location>
</feature>
<evidence type="ECO:0000256" key="8">
    <source>
        <dbReference type="SAM" id="MobiDB-lite"/>
    </source>
</evidence>
<keyword evidence="11" id="KW-1185">Reference proteome</keyword>
<feature type="compositionally biased region" description="Basic and acidic residues" evidence="8">
    <location>
        <begin position="542"/>
        <end position="554"/>
    </location>
</feature>
<evidence type="ECO:0000256" key="4">
    <source>
        <dbReference type="ARBA" id="ARBA00022490"/>
    </source>
</evidence>
<dbReference type="Proteomes" id="UP000822688">
    <property type="component" value="Chromosome 6"/>
</dbReference>
<proteinExistence type="inferred from homology"/>
<comment type="caution">
    <text evidence="10">The sequence shown here is derived from an EMBL/GenBank/DDBJ whole genome shotgun (WGS) entry which is preliminary data.</text>
</comment>
<dbReference type="InterPro" id="IPR005635">
    <property type="entry name" value="Inner_centromere_prot_ARK-bd"/>
</dbReference>
<feature type="compositionally biased region" description="Basic and acidic residues" evidence="8">
    <location>
        <begin position="516"/>
        <end position="525"/>
    </location>
</feature>
<feature type="region of interest" description="Disordered" evidence="8">
    <location>
        <begin position="1383"/>
        <end position="1430"/>
    </location>
</feature>
<dbReference type="Pfam" id="PF03941">
    <property type="entry name" value="INCENP_ARK-bind"/>
    <property type="match status" value="1"/>
</dbReference>
<gene>
    <name evidence="10" type="ORF">KC19_6G058800</name>
</gene>
<feature type="region of interest" description="Disordered" evidence="8">
    <location>
        <begin position="1997"/>
        <end position="2039"/>
    </location>
</feature>
<organism evidence="10 11">
    <name type="scientific">Ceratodon purpureus</name>
    <name type="common">Fire moss</name>
    <name type="synonym">Dicranum purpureum</name>
    <dbReference type="NCBI Taxonomy" id="3225"/>
    <lineage>
        <taxon>Eukaryota</taxon>
        <taxon>Viridiplantae</taxon>
        <taxon>Streptophyta</taxon>
        <taxon>Embryophyta</taxon>
        <taxon>Bryophyta</taxon>
        <taxon>Bryophytina</taxon>
        <taxon>Bryopsida</taxon>
        <taxon>Dicranidae</taxon>
        <taxon>Pseudoditrichales</taxon>
        <taxon>Ditrichaceae</taxon>
        <taxon>Ceratodon</taxon>
    </lineage>
</organism>
<feature type="compositionally biased region" description="Polar residues" evidence="8">
    <location>
        <begin position="404"/>
        <end position="416"/>
    </location>
</feature>
<feature type="region of interest" description="Disordered" evidence="8">
    <location>
        <begin position="218"/>
        <end position="244"/>
    </location>
</feature>
<name>A0A8T0HG09_CERPU</name>
<feature type="compositionally biased region" description="Basic and acidic residues" evidence="8">
    <location>
        <begin position="1587"/>
        <end position="1634"/>
    </location>
</feature>
<keyword evidence="5" id="KW-0159">Chromosome partition</keyword>
<feature type="compositionally biased region" description="Basic and acidic residues" evidence="8">
    <location>
        <begin position="604"/>
        <end position="628"/>
    </location>
</feature>
<comment type="subcellular location">
    <subcellularLocation>
        <location evidence="2">Cytoplasm</location>
        <location evidence="2">Cytoskeleton</location>
        <location evidence="2">Spindle</location>
    </subcellularLocation>
    <subcellularLocation>
        <location evidence="1">Nucleus</location>
    </subcellularLocation>
</comment>
<feature type="region of interest" description="Disordered" evidence="8">
    <location>
        <begin position="737"/>
        <end position="758"/>
    </location>
</feature>
<feature type="region of interest" description="Disordered" evidence="8">
    <location>
        <begin position="535"/>
        <end position="554"/>
    </location>
</feature>
<feature type="region of interest" description="Disordered" evidence="8">
    <location>
        <begin position="284"/>
        <end position="373"/>
    </location>
</feature>
<feature type="compositionally biased region" description="Basic and acidic residues" evidence="8">
    <location>
        <begin position="458"/>
        <end position="476"/>
    </location>
</feature>
<feature type="compositionally biased region" description="Basic and acidic residues" evidence="8">
    <location>
        <begin position="218"/>
        <end position="239"/>
    </location>
</feature>
<feature type="compositionally biased region" description="Polar residues" evidence="8">
    <location>
        <begin position="675"/>
        <end position="689"/>
    </location>
</feature>
<dbReference type="EMBL" id="CM026427">
    <property type="protein sequence ID" value="KAG0569009.1"/>
    <property type="molecule type" value="Genomic_DNA"/>
</dbReference>
<dbReference type="PANTHER" id="PTHR13142">
    <property type="entry name" value="INNER CENTROMERE PROTEIN"/>
    <property type="match status" value="1"/>
</dbReference>
<evidence type="ECO:0000256" key="5">
    <source>
        <dbReference type="ARBA" id="ARBA00022829"/>
    </source>
</evidence>
<protein>
    <recommendedName>
        <fullName evidence="9">Inner centromere protein ARK-binding domain-containing protein</fullName>
    </recommendedName>
</protein>
<keyword evidence="7" id="KW-0539">Nucleus</keyword>
<evidence type="ECO:0000313" key="11">
    <source>
        <dbReference type="Proteomes" id="UP000822688"/>
    </source>
</evidence>
<sequence length="2113" mass="229397">MEAILHSVLLRQEQMMMQWDAEFEQQKQLFHINTSTLIDMLPIRPRTKRLKVAGQVQLGPMPSHDKENLVGFQGFLPNSACVKSPKARVLKPRGLAKRDLNTKFCDTNAKDVGRVHPRPAEAEPPRLQSAMLRGSDAENIQPNGRAARAIRRSNQVSLGVSVKIEVDGGDSCQMHVSPAIGEMPCSPSENRKRIRGELQGWDVALGVCNEENKMLSSNHEEGRMGADREAKVDPVEKNSKPKRARVVGEVKENAPEVENSVQTCRDTQIARSGEPEIAVKVEVEPEEQTCRDSQVVKAPEPEVASKGPSRRGRAKGASATTKAAVPDNVGKEPVRRGRGKKAPTASEAAVPEIAQRVTRSRARNVESVVKPETGTCEKLAASVVASKELVHQKEEVAAQAAPNADNSPARSGNSEPEPSDTAADRDAECKGRSANPIVKGIMEGSREPDVCAPAQEGVVRDEPSIKTAGESKERKSVARSRKKYPRNNSVATGEPGQLKVSAHADSQTDAALSHTGADEQSARIESRVAEILASVGNTSGKHLNDVEHGNRPEPQLEKIEEDVGQREVDFPSAEHPLLSRCEGIKIQDRGAPLASNEAPPAEEETVKRAHCSEAPERETMAEDISGDKSKEALRIELKVTADGRLASNDRARRPSAPQPLPLGDTSVLPLGGHSLPNSDATNSRKLSGALPTNTTVDYTTLLSEMIEGSILPLEKVRAPMSSPGSVVVARACKSSLRSGGSSSAGAAVELPDARRDGSASQYQVLPNAGMIRKPFVEDETVDGTGGSGGHLVEGSITLAFEGQGAESDNVLEECSIEANIQFAEKTWHTNGDSVQDAVVNTTSEGSRVKKPVNAKSMDGASMMDMSAREQVKSDAVSPVRYSEARAIEEAMRCSLEQEFHPDVTLTLNRWQFRRRLSPRSKARARRWRSDVATNGVDYGRASEAPVASPSRVVSSRDRSMEGTAYETFLEAQSPNLEGTLGGVETALGSGAEKAVDRADTTSWQEHASQAEETARRSIASLYNEVLSQALHDGEAGDNSVEYEVMETADEKGNLSPLLRSIYKLSKACEKDMVGVGGILEEDEQLQIHSLIESAKKVVEQVSSKRAQASGALPITPGPDQPALRSSRFYDHTNLYPDRFRLFITPRASRAVPPTVALSAGIFPVSAAPAVASVLPGDMESTSPQTKHLPQETVEEAVSTAPDLDSALSESAAGADDVVSRARPRTPRSGEVPRTSDTGDTRHSGEGESAQDCSNEVASGSGRFTRTDRIHAHIASDVHPSSMVRGRSAICSASPLRGSHDNGALQPCDGSMLSVADRMGAVNTVELVVHESEVPLSSETAAGTEKLSELRSLFYALSKDFVAETSSTAKDVANVLRAESESWIKPSTNPPSLTPSLRFSPGYASGQGKGARVSAKMRRKSSKEVDLDAGENGEPAAVMEGETRIACSPISMGNWRGQAKVHQDFVTDNWSLSQHAVQKTVTIKEVVVLEGTSGPPEEAVARTLSMGAASADPTLRVEPQRPSNLVGADFGPVSSSSNLPRSNIITNLRSFVPLVQQQQPAAPYPNGKRDVKVKALEAAEAAKRLAEQKELEKQERKKAAEIAKREKQERAAQEKLTKQQEARAEKEKENQEASKRKAAAGGTTKSAMADSTNFQGTSSQNVLLKVKKTHELKLKMDQEKQERLQEEQRRKEEEWKKKEAENAARKRKHEAAEKKEREEKRRRQEEVLKAHREMEERQRLELEKKAQKQKALEEFEKERKAIEEELKRQKRLVKEREVEQRRKKEQEKEVAWLDQKEVTRRQKEEAAKLMKLLETEGRQQAVKMRQPSEDPAVPSTGPYHSFMASLHVAMGNGEGVGSAQFSGVNNLVVPQRISSQNLVGHPLRVPQQSGEGLGTAVLPCRNSQAAMRVPRTTPESGHDVSNIVGGSGKPLFRTPPEALGNSAVASLAVTTGGASSARELREAANVPQGQSGSRAGVPALAACSKPCQPGQVGFAGPPGGVVGHGDKGVQSYEISPYRDSEDEDSDEEEKRSQKPIPQWARKENMWPQLVRQLQQDPDDIFVGANSCSLDKVFEVKGSKKRPDFKRRGSSGDWVKDCLTWQEQMQYKVTMGYLR</sequence>
<feature type="compositionally biased region" description="Basic and acidic residues" evidence="8">
    <location>
        <begin position="422"/>
        <end position="431"/>
    </location>
</feature>
<feature type="compositionally biased region" description="Low complexity" evidence="8">
    <location>
        <begin position="737"/>
        <end position="747"/>
    </location>
</feature>
<feature type="region of interest" description="Disordered" evidence="8">
    <location>
        <begin position="644"/>
        <end position="689"/>
    </location>
</feature>
<feature type="region of interest" description="Disordered" evidence="8">
    <location>
        <begin position="1587"/>
        <end position="1743"/>
    </location>
</feature>
<keyword evidence="6" id="KW-0206">Cytoskeleton</keyword>
<evidence type="ECO:0000256" key="7">
    <source>
        <dbReference type="ARBA" id="ARBA00023242"/>
    </source>
</evidence>
<evidence type="ECO:0000256" key="1">
    <source>
        <dbReference type="ARBA" id="ARBA00004123"/>
    </source>
</evidence>
<reference evidence="10 11" key="1">
    <citation type="submission" date="2020-06" db="EMBL/GenBank/DDBJ databases">
        <title>WGS assembly of Ceratodon purpureus strain R40.</title>
        <authorList>
            <person name="Carey S.B."/>
            <person name="Jenkins J."/>
            <person name="Shu S."/>
            <person name="Lovell J.T."/>
            <person name="Sreedasyam A."/>
            <person name="Maumus F."/>
            <person name="Tiley G.P."/>
            <person name="Fernandez-Pozo N."/>
            <person name="Barry K."/>
            <person name="Chen C."/>
            <person name="Wang M."/>
            <person name="Lipzen A."/>
            <person name="Daum C."/>
            <person name="Saski C.A."/>
            <person name="Payton A.C."/>
            <person name="Mcbreen J.C."/>
            <person name="Conrad R.E."/>
            <person name="Kollar L.M."/>
            <person name="Olsson S."/>
            <person name="Huttunen S."/>
            <person name="Landis J.B."/>
            <person name="Wickett N.J."/>
            <person name="Johnson M.G."/>
            <person name="Rensing S.A."/>
            <person name="Grimwood J."/>
            <person name="Schmutz J."/>
            <person name="Mcdaniel S.F."/>
        </authorList>
    </citation>
    <scope>NUCLEOTIDE SEQUENCE [LARGE SCALE GENOMIC DNA]</scope>
    <source>
        <strain evidence="10 11">R40</strain>
    </source>
</reference>
<feature type="compositionally biased region" description="Polar residues" evidence="8">
    <location>
        <begin position="1250"/>
        <end position="1260"/>
    </location>
</feature>
<feature type="region of interest" description="Disordered" evidence="8">
    <location>
        <begin position="393"/>
        <end position="525"/>
    </location>
</feature>
<evidence type="ECO:0000256" key="3">
    <source>
        <dbReference type="ARBA" id="ARBA00010042"/>
    </source>
</evidence>
<feature type="region of interest" description="Disordered" evidence="8">
    <location>
        <begin position="1196"/>
        <end position="1260"/>
    </location>
</feature>
<dbReference type="GO" id="GO:0005634">
    <property type="term" value="C:nucleus"/>
    <property type="evidence" value="ECO:0007669"/>
    <property type="project" value="UniProtKB-SubCell"/>
</dbReference>
<comment type="similarity">
    <text evidence="3">Belongs to the INCENP family.</text>
</comment>
<feature type="region of interest" description="Disordered" evidence="8">
    <location>
        <begin position="592"/>
        <end position="628"/>
    </location>
</feature>